<reference evidence="2 3" key="1">
    <citation type="submission" date="2018-10" db="EMBL/GenBank/DDBJ databases">
        <title>Genome assembly for a Yunnan-Guizhou Plateau 3E fish, Anabarilius grahami (Regan), and its evolutionary and genetic applications.</title>
        <authorList>
            <person name="Jiang W."/>
        </authorList>
    </citation>
    <scope>NUCLEOTIDE SEQUENCE [LARGE SCALE GENOMIC DNA]</scope>
    <source>
        <strain evidence="2">AG-KIZ</strain>
        <tissue evidence="2">Muscle</tissue>
    </source>
</reference>
<sequence>MSAGSRDRAGGVSSLSPDGTPKLQDRTLDRSQRSLQTPACKPASLVFPWFLQNKTGNRGKHGYDATDRQLPTRPGALVKMAVFSRFTNSCKHLGYCEDDSLAFKGKVTVEEIFKKDFKVHDPNAKWISSKCSHQQTFDFL</sequence>
<keyword evidence="2" id="KW-0378">Hydrolase</keyword>
<gene>
    <name evidence="2" type="ORF">DPX16_14571</name>
</gene>
<accession>A0A3N0YY32</accession>
<comment type="caution">
    <text evidence="2">The sequence shown here is derived from an EMBL/GenBank/DDBJ whole genome shotgun (WGS) entry which is preliminary data.</text>
</comment>
<dbReference type="Proteomes" id="UP000281406">
    <property type="component" value="Unassembled WGS sequence"/>
</dbReference>
<evidence type="ECO:0000256" key="1">
    <source>
        <dbReference type="SAM" id="MobiDB-lite"/>
    </source>
</evidence>
<dbReference type="GO" id="GO:0004177">
    <property type="term" value="F:aminopeptidase activity"/>
    <property type="evidence" value="ECO:0007669"/>
    <property type="project" value="UniProtKB-KW"/>
</dbReference>
<evidence type="ECO:0000313" key="3">
    <source>
        <dbReference type="Proteomes" id="UP000281406"/>
    </source>
</evidence>
<dbReference type="AlphaFoldDB" id="A0A3N0YY32"/>
<name>A0A3N0YY32_ANAGA</name>
<keyword evidence="3" id="KW-1185">Reference proteome</keyword>
<dbReference type="OrthoDB" id="16520at2759"/>
<dbReference type="EMBL" id="RJVU01019258">
    <property type="protein sequence ID" value="ROL51040.1"/>
    <property type="molecule type" value="Genomic_DNA"/>
</dbReference>
<keyword evidence="2" id="KW-0031">Aminopeptidase</keyword>
<feature type="compositionally biased region" description="Basic and acidic residues" evidence="1">
    <location>
        <begin position="23"/>
        <end position="32"/>
    </location>
</feature>
<evidence type="ECO:0000313" key="2">
    <source>
        <dbReference type="EMBL" id="ROL51040.1"/>
    </source>
</evidence>
<organism evidence="2 3">
    <name type="scientific">Anabarilius grahami</name>
    <name type="common">Kanglang fish</name>
    <name type="synonym">Barilius grahami</name>
    <dbReference type="NCBI Taxonomy" id="495550"/>
    <lineage>
        <taxon>Eukaryota</taxon>
        <taxon>Metazoa</taxon>
        <taxon>Chordata</taxon>
        <taxon>Craniata</taxon>
        <taxon>Vertebrata</taxon>
        <taxon>Euteleostomi</taxon>
        <taxon>Actinopterygii</taxon>
        <taxon>Neopterygii</taxon>
        <taxon>Teleostei</taxon>
        <taxon>Ostariophysi</taxon>
        <taxon>Cypriniformes</taxon>
        <taxon>Xenocyprididae</taxon>
        <taxon>Xenocypridinae</taxon>
        <taxon>Xenocypridinae incertae sedis</taxon>
        <taxon>Anabarilius</taxon>
    </lineage>
</organism>
<keyword evidence="2" id="KW-0645">Protease</keyword>
<proteinExistence type="predicted"/>
<feature type="region of interest" description="Disordered" evidence="1">
    <location>
        <begin position="1"/>
        <end position="37"/>
    </location>
</feature>
<protein>
    <submittedName>
        <fullName evidence="2">Dipeptidyl aminopeptidase-like protein 6</fullName>
    </submittedName>
</protein>